<gene>
    <name evidence="1" type="ORF">S03H2_06204</name>
</gene>
<dbReference type="PANTHER" id="PTHR30348">
    <property type="entry name" value="UNCHARACTERIZED PROTEIN YECE"/>
    <property type="match status" value="1"/>
</dbReference>
<comment type="caution">
    <text evidence="1">The sequence shown here is derived from an EMBL/GenBank/DDBJ whole genome shotgun (WGS) entry which is preliminary data.</text>
</comment>
<evidence type="ECO:0008006" key="2">
    <source>
        <dbReference type="Google" id="ProtNLM"/>
    </source>
</evidence>
<dbReference type="Pfam" id="PF01904">
    <property type="entry name" value="DUF72"/>
    <property type="match status" value="1"/>
</dbReference>
<dbReference type="SUPFAM" id="SSF117396">
    <property type="entry name" value="TM1631-like"/>
    <property type="match status" value="1"/>
</dbReference>
<reference evidence="1" key="1">
    <citation type="journal article" date="2014" name="Front. Microbiol.">
        <title>High frequency of phylogenetically diverse reductive dehalogenase-homologous genes in deep subseafloor sedimentary metagenomes.</title>
        <authorList>
            <person name="Kawai M."/>
            <person name="Futagami T."/>
            <person name="Toyoda A."/>
            <person name="Takaki Y."/>
            <person name="Nishi S."/>
            <person name="Hori S."/>
            <person name="Arai W."/>
            <person name="Tsubouchi T."/>
            <person name="Morono Y."/>
            <person name="Uchiyama I."/>
            <person name="Ito T."/>
            <person name="Fujiyama A."/>
            <person name="Inagaki F."/>
            <person name="Takami H."/>
        </authorList>
    </citation>
    <scope>NUCLEOTIDE SEQUENCE</scope>
    <source>
        <strain evidence="1">Expedition CK06-06</strain>
    </source>
</reference>
<sequence length="77" mass="9161">MLYIGTSGYSYKDWIGTFYPENTDKKEMLKLYAQKFKVSEINSTYYRIPHPASFYYLQQKVPADFKFAVKANQEMTH</sequence>
<dbReference type="InterPro" id="IPR002763">
    <property type="entry name" value="DUF72"/>
</dbReference>
<feature type="non-terminal residue" evidence="1">
    <location>
        <position position="77"/>
    </location>
</feature>
<protein>
    <recommendedName>
        <fullName evidence="2">DUF72 domain-containing protein</fullName>
    </recommendedName>
</protein>
<dbReference type="PANTHER" id="PTHR30348:SF13">
    <property type="entry name" value="UPF0759 PROTEIN YUNF"/>
    <property type="match status" value="1"/>
</dbReference>
<dbReference type="Gene3D" id="3.20.20.410">
    <property type="entry name" value="Protein of unknown function UPF0759"/>
    <property type="match status" value="1"/>
</dbReference>
<dbReference type="AlphaFoldDB" id="X1EAW3"/>
<name>X1EAW3_9ZZZZ</name>
<dbReference type="EMBL" id="BARU01002679">
    <property type="protein sequence ID" value="GAH30421.1"/>
    <property type="molecule type" value="Genomic_DNA"/>
</dbReference>
<evidence type="ECO:0000313" key="1">
    <source>
        <dbReference type="EMBL" id="GAH30421.1"/>
    </source>
</evidence>
<accession>X1EAW3</accession>
<organism evidence="1">
    <name type="scientific">marine sediment metagenome</name>
    <dbReference type="NCBI Taxonomy" id="412755"/>
    <lineage>
        <taxon>unclassified sequences</taxon>
        <taxon>metagenomes</taxon>
        <taxon>ecological metagenomes</taxon>
    </lineage>
</organism>
<dbReference type="InterPro" id="IPR036520">
    <property type="entry name" value="UPF0759_sf"/>
</dbReference>
<proteinExistence type="predicted"/>